<evidence type="ECO:0000256" key="2">
    <source>
        <dbReference type="ARBA" id="ARBA00022823"/>
    </source>
</evidence>
<accession>A0A7J3ZLH8</accession>
<dbReference type="Pfam" id="PF01597">
    <property type="entry name" value="GCV_H"/>
    <property type="match status" value="1"/>
</dbReference>
<dbReference type="GO" id="GO:0005960">
    <property type="term" value="C:glycine cleavage complex"/>
    <property type="evidence" value="ECO:0007669"/>
    <property type="project" value="InterPro"/>
</dbReference>
<gene>
    <name evidence="3 6" type="primary">gcvH</name>
    <name evidence="6" type="ORF">ENM78_05810</name>
</gene>
<dbReference type="EMBL" id="DRZC01000079">
    <property type="protein sequence ID" value="HHQ80945.1"/>
    <property type="molecule type" value="Genomic_DNA"/>
</dbReference>
<reference evidence="6" key="1">
    <citation type="journal article" date="2020" name="mSystems">
        <title>Genome- and Community-Level Interaction Insights into Carbon Utilization and Element Cycling Functions of Hydrothermarchaeota in Hydrothermal Sediment.</title>
        <authorList>
            <person name="Zhou Z."/>
            <person name="Liu Y."/>
            <person name="Xu W."/>
            <person name="Pan J."/>
            <person name="Luo Z.H."/>
            <person name="Li M."/>
        </authorList>
    </citation>
    <scope>NUCLEOTIDE SEQUENCE [LARGE SCALE GENOMIC DNA]</scope>
    <source>
        <strain evidence="6">SpSt-1116</strain>
    </source>
</reference>
<comment type="cofactor">
    <cofactor evidence="3">
        <name>(R)-lipoate</name>
        <dbReference type="ChEBI" id="CHEBI:83088"/>
    </cofactor>
    <text evidence="3">Binds 1 lipoyl cofactor covalently.</text>
</comment>
<comment type="caution">
    <text evidence="6">The sequence shown here is derived from an EMBL/GenBank/DDBJ whole genome shotgun (WGS) entry which is preliminary data.</text>
</comment>
<dbReference type="PANTHER" id="PTHR11715:SF3">
    <property type="entry name" value="GLYCINE CLEAVAGE SYSTEM H PROTEIN-RELATED"/>
    <property type="match status" value="1"/>
</dbReference>
<dbReference type="AlphaFoldDB" id="A0A7J3ZLH8"/>
<comment type="subunit">
    <text evidence="3">The glycine cleavage system is composed of four proteins: P, T, L and H.</text>
</comment>
<evidence type="ECO:0000313" key="6">
    <source>
        <dbReference type="EMBL" id="HHQ80945.1"/>
    </source>
</evidence>
<dbReference type="InterPro" id="IPR033753">
    <property type="entry name" value="GCV_H/Fam206"/>
</dbReference>
<comment type="function">
    <text evidence="3">The glycine cleavage system catalyzes the degradation of glycine. The H protein shuttles the methylamine group of glycine from the P protein to the T protein.</text>
</comment>
<dbReference type="GO" id="GO:0005737">
    <property type="term" value="C:cytoplasm"/>
    <property type="evidence" value="ECO:0007669"/>
    <property type="project" value="TreeGrafter"/>
</dbReference>
<sequence length="137" mass="15521">MEEKIEVKGYIVVSDRYYTSSDEWVKIEHNKARIGVTDYAQKQLKDIVGVELCEVGRKVRQGEVIATLDSIKATAEVYAPLAGTIEEVNERLVDAPELINNDPYGDGWIAVIVPSNLEEEKRKLLTPKDYAELIKKR</sequence>
<dbReference type="InterPro" id="IPR011053">
    <property type="entry name" value="Single_hybrid_motif"/>
</dbReference>
<name>A0A7J3ZLH8_9CREN</name>
<dbReference type="PROSITE" id="PS50968">
    <property type="entry name" value="BIOTINYL_LIPOYL"/>
    <property type="match status" value="1"/>
</dbReference>
<proteinExistence type="inferred from homology"/>
<dbReference type="Gene3D" id="2.40.50.100">
    <property type="match status" value="1"/>
</dbReference>
<evidence type="ECO:0000259" key="5">
    <source>
        <dbReference type="PROSITE" id="PS50968"/>
    </source>
</evidence>
<dbReference type="GO" id="GO:0009249">
    <property type="term" value="P:protein lipoylation"/>
    <property type="evidence" value="ECO:0007669"/>
    <property type="project" value="TreeGrafter"/>
</dbReference>
<dbReference type="InterPro" id="IPR002930">
    <property type="entry name" value="GCV_H"/>
</dbReference>
<dbReference type="InterPro" id="IPR017453">
    <property type="entry name" value="GCV_H_sub"/>
</dbReference>
<dbReference type="CDD" id="cd06848">
    <property type="entry name" value="GCS_H"/>
    <property type="match status" value="1"/>
</dbReference>
<dbReference type="InterPro" id="IPR000089">
    <property type="entry name" value="Biotin_lipoyl"/>
</dbReference>
<dbReference type="SUPFAM" id="SSF51230">
    <property type="entry name" value="Single hybrid motif"/>
    <property type="match status" value="1"/>
</dbReference>
<protein>
    <recommendedName>
        <fullName evidence="3">Probable glycine cleavage system H protein</fullName>
    </recommendedName>
</protein>
<dbReference type="GO" id="GO:0019464">
    <property type="term" value="P:glycine decarboxylation via glycine cleavage system"/>
    <property type="evidence" value="ECO:0007669"/>
    <property type="project" value="UniProtKB-UniRule"/>
</dbReference>
<evidence type="ECO:0000256" key="4">
    <source>
        <dbReference type="PIRSR" id="PIRSR617453-50"/>
    </source>
</evidence>
<comment type="similarity">
    <text evidence="1 3">Belongs to the GcvH family.</text>
</comment>
<keyword evidence="2 3" id="KW-0450">Lipoyl</keyword>
<dbReference type="NCBIfam" id="NF002270">
    <property type="entry name" value="PRK01202.1"/>
    <property type="match status" value="1"/>
</dbReference>
<dbReference type="NCBIfam" id="TIGR00527">
    <property type="entry name" value="gcvH"/>
    <property type="match status" value="1"/>
</dbReference>
<dbReference type="PANTHER" id="PTHR11715">
    <property type="entry name" value="GLYCINE CLEAVAGE SYSTEM H PROTEIN"/>
    <property type="match status" value="1"/>
</dbReference>
<feature type="modified residue" description="N6-lipoyllysine" evidence="3 4">
    <location>
        <position position="72"/>
    </location>
</feature>
<dbReference type="HAMAP" id="MF_00272">
    <property type="entry name" value="GcvH"/>
    <property type="match status" value="1"/>
</dbReference>
<evidence type="ECO:0000256" key="1">
    <source>
        <dbReference type="ARBA" id="ARBA00009249"/>
    </source>
</evidence>
<evidence type="ECO:0000256" key="3">
    <source>
        <dbReference type="HAMAP-Rule" id="MF_00272"/>
    </source>
</evidence>
<organism evidence="6">
    <name type="scientific">Fervidicoccus fontis</name>
    <dbReference type="NCBI Taxonomy" id="683846"/>
    <lineage>
        <taxon>Archaea</taxon>
        <taxon>Thermoproteota</taxon>
        <taxon>Thermoprotei</taxon>
        <taxon>Fervidicoccales</taxon>
        <taxon>Fervidicoccaceae</taxon>
        <taxon>Fervidicoccus</taxon>
    </lineage>
</organism>
<feature type="domain" description="Lipoyl-binding" evidence="5">
    <location>
        <begin position="31"/>
        <end position="113"/>
    </location>
</feature>